<dbReference type="EMBL" id="NPZB01000002">
    <property type="protein sequence ID" value="PNS08271.1"/>
    <property type="molecule type" value="Genomic_DNA"/>
</dbReference>
<evidence type="ECO:0000256" key="1">
    <source>
        <dbReference type="SAM" id="Phobius"/>
    </source>
</evidence>
<keyword evidence="1" id="KW-0812">Transmembrane</keyword>
<comment type="caution">
    <text evidence="2">The sequence shown here is derived from an EMBL/GenBank/DDBJ whole genome shotgun (WGS) entry which is preliminary data.</text>
</comment>
<sequence length="116" mass="13150">MLNTFILLVPIVAIVAVVTAILPVRRQRQRQRWNLLHEVMDSADALELQLTRVRRQLDGITSAGHADAALRDALHDLLRQRMWLQQHGMEAGIAELEAVRSRLDAGRRQLDAQTVT</sequence>
<evidence type="ECO:0000313" key="3">
    <source>
        <dbReference type="Proteomes" id="UP000236220"/>
    </source>
</evidence>
<keyword evidence="1" id="KW-0472">Membrane</keyword>
<proteinExistence type="predicted"/>
<name>A0A2K1PZQ4_9GAMM</name>
<gene>
    <name evidence="2" type="ORF">Lysil_2447</name>
</gene>
<dbReference type="AlphaFoldDB" id="A0A2K1PZQ4"/>
<feature type="transmembrane region" description="Helical" evidence="1">
    <location>
        <begin position="6"/>
        <end position="24"/>
    </location>
</feature>
<dbReference type="Proteomes" id="UP000236220">
    <property type="component" value="Unassembled WGS sequence"/>
</dbReference>
<organism evidence="2 3">
    <name type="scientific">Solilutibacter silvestris</name>
    <dbReference type="NCBI Taxonomy" id="1645665"/>
    <lineage>
        <taxon>Bacteria</taxon>
        <taxon>Pseudomonadati</taxon>
        <taxon>Pseudomonadota</taxon>
        <taxon>Gammaproteobacteria</taxon>
        <taxon>Lysobacterales</taxon>
        <taxon>Lysobacteraceae</taxon>
        <taxon>Solilutibacter</taxon>
    </lineage>
</organism>
<keyword evidence="3" id="KW-1185">Reference proteome</keyword>
<keyword evidence="1" id="KW-1133">Transmembrane helix</keyword>
<evidence type="ECO:0000313" key="2">
    <source>
        <dbReference type="EMBL" id="PNS08271.1"/>
    </source>
</evidence>
<protein>
    <submittedName>
        <fullName evidence="2">Uncharacterized protein</fullName>
    </submittedName>
</protein>
<reference evidence="2 3" key="1">
    <citation type="submission" date="2017-08" db="EMBL/GenBank/DDBJ databases">
        <title>Lysobacter sylvestris genome.</title>
        <authorList>
            <person name="Zhang D.-C."/>
            <person name="Albuquerque L."/>
            <person name="Franca L."/>
            <person name="Froufe H.J.C."/>
            <person name="Barroso C."/>
            <person name="Egas C."/>
            <person name="Da Costa M."/>
            <person name="Margesin R."/>
        </authorList>
    </citation>
    <scope>NUCLEOTIDE SEQUENCE [LARGE SCALE GENOMIC DNA]</scope>
    <source>
        <strain evidence="2 3">AM20-91</strain>
    </source>
</reference>
<accession>A0A2K1PZQ4</accession>